<keyword evidence="6" id="KW-0460">Magnesium</keyword>
<dbReference type="CDD" id="cd18750">
    <property type="entry name" value="PIN_VapC4-5_FitB-like"/>
    <property type="match status" value="1"/>
</dbReference>
<keyword evidence="4" id="KW-0479">Metal-binding</keyword>
<dbReference type="InterPro" id="IPR050556">
    <property type="entry name" value="Type_II_TA_system_RNase"/>
</dbReference>
<keyword evidence="9" id="KW-0255">Endonuclease</keyword>
<keyword evidence="5 9" id="KW-0378">Hydrolase</keyword>
<dbReference type="GO" id="GO:0046872">
    <property type="term" value="F:metal ion binding"/>
    <property type="evidence" value="ECO:0007669"/>
    <property type="project" value="UniProtKB-KW"/>
</dbReference>
<dbReference type="OrthoDB" id="9796690at2"/>
<dbReference type="SUPFAM" id="SSF88723">
    <property type="entry name" value="PIN domain-like"/>
    <property type="match status" value="1"/>
</dbReference>
<dbReference type="EC" id="3.1.-.-" evidence="9"/>
<comment type="caution">
    <text evidence="9">The sequence shown here is derived from an EMBL/GenBank/DDBJ whole genome shotgun (WGS) entry which is preliminary data.</text>
</comment>
<keyword evidence="10" id="KW-1185">Reference proteome</keyword>
<evidence type="ECO:0000313" key="9">
    <source>
        <dbReference type="EMBL" id="PZD74869.1"/>
    </source>
</evidence>
<dbReference type="GO" id="GO:0004519">
    <property type="term" value="F:endonuclease activity"/>
    <property type="evidence" value="ECO:0007669"/>
    <property type="project" value="UniProtKB-KW"/>
</dbReference>
<evidence type="ECO:0000313" key="10">
    <source>
        <dbReference type="Proteomes" id="UP000248857"/>
    </source>
</evidence>
<reference evidence="9 10" key="1">
    <citation type="journal article" date="2018" name="Sci. Rep.">
        <title>A novel species of the marine cyanobacterium Acaryochloris with a unique pigment content and lifestyle.</title>
        <authorList>
            <person name="Partensky F."/>
            <person name="Six C."/>
            <person name="Ratin M."/>
            <person name="Garczarek L."/>
            <person name="Vaulot D."/>
            <person name="Probert I."/>
            <person name="Calteau A."/>
            <person name="Gourvil P."/>
            <person name="Marie D."/>
            <person name="Grebert T."/>
            <person name="Bouchier C."/>
            <person name="Le Panse S."/>
            <person name="Gachenot M."/>
            <person name="Rodriguez F."/>
            <person name="Garrido J.L."/>
        </authorList>
    </citation>
    <scope>NUCLEOTIDE SEQUENCE [LARGE SCALE GENOMIC DNA]</scope>
    <source>
        <strain evidence="9 10">RCC1774</strain>
    </source>
</reference>
<evidence type="ECO:0000256" key="1">
    <source>
        <dbReference type="ARBA" id="ARBA00001946"/>
    </source>
</evidence>
<feature type="domain" description="PIN" evidence="8">
    <location>
        <begin position="3"/>
        <end position="125"/>
    </location>
</feature>
<evidence type="ECO:0000256" key="5">
    <source>
        <dbReference type="ARBA" id="ARBA00022801"/>
    </source>
</evidence>
<dbReference type="PANTHER" id="PTHR33653">
    <property type="entry name" value="RIBONUCLEASE VAPC2"/>
    <property type="match status" value="1"/>
</dbReference>
<dbReference type="Pfam" id="PF01850">
    <property type="entry name" value="PIN"/>
    <property type="match status" value="1"/>
</dbReference>
<proteinExistence type="inferred from homology"/>
<keyword evidence="3" id="KW-0540">Nuclease</keyword>
<comment type="cofactor">
    <cofactor evidence="1">
        <name>Mg(2+)</name>
        <dbReference type="ChEBI" id="CHEBI:18420"/>
    </cofactor>
</comment>
<name>A0A2W1JNJ9_9CYAN</name>
<dbReference type="InterPro" id="IPR002716">
    <property type="entry name" value="PIN_dom"/>
</dbReference>
<evidence type="ECO:0000256" key="3">
    <source>
        <dbReference type="ARBA" id="ARBA00022722"/>
    </source>
</evidence>
<evidence type="ECO:0000259" key="8">
    <source>
        <dbReference type="Pfam" id="PF01850"/>
    </source>
</evidence>
<dbReference type="EMBL" id="PQWO01000002">
    <property type="protein sequence ID" value="PZD74869.1"/>
    <property type="molecule type" value="Genomic_DNA"/>
</dbReference>
<evidence type="ECO:0000256" key="6">
    <source>
        <dbReference type="ARBA" id="ARBA00022842"/>
    </source>
</evidence>
<accession>A0A2W1JNJ9</accession>
<dbReference type="Proteomes" id="UP000248857">
    <property type="component" value="Unassembled WGS sequence"/>
</dbReference>
<dbReference type="GO" id="GO:0016787">
    <property type="term" value="F:hydrolase activity"/>
    <property type="evidence" value="ECO:0007669"/>
    <property type="project" value="UniProtKB-KW"/>
</dbReference>
<dbReference type="Gene3D" id="3.40.50.1010">
    <property type="entry name" value="5'-nuclease"/>
    <property type="match status" value="1"/>
</dbReference>
<dbReference type="InterPro" id="IPR029060">
    <property type="entry name" value="PIN-like_dom_sf"/>
</dbReference>
<dbReference type="RefSeq" id="WP_110984621.1">
    <property type="nucleotide sequence ID" value="NZ_CAWNWM010000002.1"/>
</dbReference>
<gene>
    <name evidence="9" type="primary">vapC_1</name>
    <name evidence="9" type="ORF">C1752_00633</name>
</gene>
<dbReference type="PANTHER" id="PTHR33653:SF1">
    <property type="entry name" value="RIBONUCLEASE VAPC2"/>
    <property type="match status" value="1"/>
</dbReference>
<evidence type="ECO:0000256" key="4">
    <source>
        <dbReference type="ARBA" id="ARBA00022723"/>
    </source>
</evidence>
<keyword evidence="2" id="KW-1277">Toxin-antitoxin system</keyword>
<evidence type="ECO:0000256" key="7">
    <source>
        <dbReference type="ARBA" id="ARBA00038093"/>
    </source>
</evidence>
<comment type="similarity">
    <text evidence="7">Belongs to the PINc/VapC protein family.</text>
</comment>
<protein>
    <submittedName>
        <fullName evidence="9">tRNA(fMet)-specific endonuclease VapC</fullName>
        <ecNumber evidence="9">3.1.-.-</ecNumber>
    </submittedName>
</protein>
<evidence type="ECO:0000256" key="2">
    <source>
        <dbReference type="ARBA" id="ARBA00022649"/>
    </source>
</evidence>
<organism evidence="9 10">
    <name type="scientific">Acaryochloris thomasi RCC1774</name>
    <dbReference type="NCBI Taxonomy" id="1764569"/>
    <lineage>
        <taxon>Bacteria</taxon>
        <taxon>Bacillati</taxon>
        <taxon>Cyanobacteriota</taxon>
        <taxon>Cyanophyceae</taxon>
        <taxon>Acaryochloridales</taxon>
        <taxon>Acaryochloridaceae</taxon>
        <taxon>Acaryochloris</taxon>
        <taxon>Acaryochloris thomasi</taxon>
    </lineage>
</organism>
<sequence length="132" mass="14413">MAYLLDTCVISDFSRGDPNTLQKLKTTPPIEIFISAVTCMEVYYGFKLNPNRAAKIQSVINSLLASVTVLPFDIKSAKQAAHIRCVLKTAGTPIGAYDVLIAATALVHGLTAVTSNVREFQRVSGLEIENWR</sequence>
<dbReference type="AlphaFoldDB" id="A0A2W1JNJ9"/>